<feature type="non-terminal residue" evidence="2">
    <location>
        <position position="1"/>
    </location>
</feature>
<name>A0A1B6IPG3_9HEMI</name>
<feature type="signal peptide" evidence="1">
    <location>
        <begin position="1"/>
        <end position="17"/>
    </location>
</feature>
<evidence type="ECO:0000256" key="1">
    <source>
        <dbReference type="SAM" id="SignalP"/>
    </source>
</evidence>
<reference evidence="2" key="1">
    <citation type="submission" date="2015-11" db="EMBL/GenBank/DDBJ databases">
        <title>De novo transcriptome assembly of four potential Pierce s Disease insect vectors from Arizona vineyards.</title>
        <authorList>
            <person name="Tassone E.E."/>
        </authorList>
    </citation>
    <scope>NUCLEOTIDE SEQUENCE</scope>
</reference>
<proteinExistence type="predicted"/>
<gene>
    <name evidence="2" type="ORF">g.54772</name>
</gene>
<feature type="non-terminal residue" evidence="2">
    <location>
        <position position="107"/>
    </location>
</feature>
<protein>
    <submittedName>
        <fullName evidence="2">Uncharacterized protein</fullName>
    </submittedName>
</protein>
<sequence>NSRTMPILLFLCSSVSSLGIQSEHNLQKSKISETILNNVLTFGNSIADEETVNRRSSRIFSSTAFNKSSVITDGRPDRGSPWTFSRPSLKPLTYFCTLLSLIAFGPY</sequence>
<accession>A0A1B6IPG3</accession>
<keyword evidence="1" id="KW-0732">Signal</keyword>
<evidence type="ECO:0000313" key="2">
    <source>
        <dbReference type="EMBL" id="JAS88799.1"/>
    </source>
</evidence>
<organism evidence="2">
    <name type="scientific">Homalodisca liturata</name>
    <dbReference type="NCBI Taxonomy" id="320908"/>
    <lineage>
        <taxon>Eukaryota</taxon>
        <taxon>Metazoa</taxon>
        <taxon>Ecdysozoa</taxon>
        <taxon>Arthropoda</taxon>
        <taxon>Hexapoda</taxon>
        <taxon>Insecta</taxon>
        <taxon>Pterygota</taxon>
        <taxon>Neoptera</taxon>
        <taxon>Paraneoptera</taxon>
        <taxon>Hemiptera</taxon>
        <taxon>Auchenorrhyncha</taxon>
        <taxon>Membracoidea</taxon>
        <taxon>Cicadellidae</taxon>
        <taxon>Cicadellinae</taxon>
        <taxon>Proconiini</taxon>
        <taxon>Homalodisca</taxon>
    </lineage>
</organism>
<dbReference type="EMBL" id="GECU01018907">
    <property type="protein sequence ID" value="JAS88799.1"/>
    <property type="molecule type" value="Transcribed_RNA"/>
</dbReference>
<dbReference type="AlphaFoldDB" id="A0A1B6IPG3"/>
<feature type="chain" id="PRO_5008585248" evidence="1">
    <location>
        <begin position="18"/>
        <end position="107"/>
    </location>
</feature>